<proteinExistence type="predicted"/>
<evidence type="ECO:0000313" key="2">
    <source>
        <dbReference type="Proteomes" id="UP000183385"/>
    </source>
</evidence>
<evidence type="ECO:0000313" key="1">
    <source>
        <dbReference type="EMBL" id="SFD42676.1"/>
    </source>
</evidence>
<dbReference type="AlphaFoldDB" id="A0AAQ1QYD9"/>
<dbReference type="Proteomes" id="UP000183385">
    <property type="component" value="Unassembled WGS sequence"/>
</dbReference>
<sequence>MKTLCLLGFIGLALGGCANLPDDLRGNLAESFPALGQSCGSRLSQDQELQLDMARGMLREGRLHAALAHLQTLPAQSLDVRESKAVALRRIGSPQARAEYQALLGTCKAGEAHHGLGQIALREGRIAEAERELRVAAHLQPTDRLVRNDLGVVLLRKGDREGARFEFLTALELDGDDKLPASNLLSLLLLEGKTAQATALAEKARLSDEQVRQARQRADALRGGAPAPRVAQVAAPLPAVPAADGASVAQVRVQAQPLPQPLVEQQIR</sequence>
<name>A0AAQ1QYD9_9PSED</name>
<accession>A0AAQ1QYD9</accession>
<keyword evidence="2" id="KW-1185">Reference proteome</keyword>
<dbReference type="PROSITE" id="PS51257">
    <property type="entry name" value="PROKAR_LIPOPROTEIN"/>
    <property type="match status" value="1"/>
</dbReference>
<protein>
    <submittedName>
        <fullName evidence="1">Flp pilus assembly protein TadD, contains TPR repeats</fullName>
    </submittedName>
</protein>
<organism evidence="1 2">
    <name type="scientific">Pseudomonas citronellolis</name>
    <dbReference type="NCBI Taxonomy" id="53408"/>
    <lineage>
        <taxon>Bacteria</taxon>
        <taxon>Pseudomonadati</taxon>
        <taxon>Pseudomonadota</taxon>
        <taxon>Gammaproteobacteria</taxon>
        <taxon>Pseudomonadales</taxon>
        <taxon>Pseudomonadaceae</taxon>
        <taxon>Pseudomonas</taxon>
    </lineage>
</organism>
<gene>
    <name evidence="1" type="ORF">SAMN05216577_12597</name>
</gene>
<dbReference type="SUPFAM" id="SSF48452">
    <property type="entry name" value="TPR-like"/>
    <property type="match status" value="1"/>
</dbReference>
<dbReference type="Gene3D" id="1.25.40.10">
    <property type="entry name" value="Tetratricopeptide repeat domain"/>
    <property type="match status" value="1"/>
</dbReference>
<dbReference type="EMBL" id="FOLS01000025">
    <property type="protein sequence ID" value="SFD42676.1"/>
    <property type="molecule type" value="Genomic_DNA"/>
</dbReference>
<dbReference type="InterPro" id="IPR011990">
    <property type="entry name" value="TPR-like_helical_dom_sf"/>
</dbReference>
<comment type="caution">
    <text evidence="1">The sequence shown here is derived from an EMBL/GenBank/DDBJ whole genome shotgun (WGS) entry which is preliminary data.</text>
</comment>
<dbReference type="RefSeq" id="WP_074983091.1">
    <property type="nucleotide sequence ID" value="NZ_FOLS01000025.1"/>
</dbReference>
<reference evidence="1 2" key="1">
    <citation type="submission" date="2016-10" db="EMBL/GenBank/DDBJ databases">
        <authorList>
            <person name="Varghese N."/>
            <person name="Submissions S."/>
        </authorList>
    </citation>
    <scope>NUCLEOTIDE SEQUENCE [LARGE SCALE GENOMIC DNA]</scope>
    <source>
        <strain evidence="1 2">LMG 18378</strain>
    </source>
</reference>